<dbReference type="PROSITE" id="PS50844">
    <property type="entry name" value="AFP_LIKE"/>
    <property type="match status" value="1"/>
</dbReference>
<dbReference type="Gene3D" id="3.90.1210.10">
    <property type="entry name" value="Antifreeze-like/N-acetylneuraminic acid synthase C-terminal domain"/>
    <property type="match status" value="1"/>
</dbReference>
<evidence type="ECO:0000313" key="3">
    <source>
        <dbReference type="Proteomes" id="UP000640274"/>
    </source>
</evidence>
<dbReference type="GO" id="GO:0016051">
    <property type="term" value="P:carbohydrate biosynthetic process"/>
    <property type="evidence" value="ECO:0007669"/>
    <property type="project" value="InterPro"/>
</dbReference>
<gene>
    <name evidence="2" type="primary">neuB</name>
    <name evidence="2" type="ORF">JFN88_01395</name>
</gene>
<keyword evidence="3" id="KW-1185">Reference proteome</keyword>
<dbReference type="SUPFAM" id="SSF51269">
    <property type="entry name" value="AFP III-like domain"/>
    <property type="match status" value="1"/>
</dbReference>
<dbReference type="InterPro" id="IPR020007">
    <property type="entry name" value="NeuB/NeuA"/>
</dbReference>
<dbReference type="InterPro" id="IPR013132">
    <property type="entry name" value="PseI/NeuA/B-like_N"/>
</dbReference>
<keyword evidence="2" id="KW-0808">Transferase</keyword>
<dbReference type="InterPro" id="IPR051690">
    <property type="entry name" value="PseI-like"/>
</dbReference>
<dbReference type="InterPro" id="IPR013785">
    <property type="entry name" value="Aldolase_TIM"/>
</dbReference>
<dbReference type="RefSeq" id="WP_199017501.1">
    <property type="nucleotide sequence ID" value="NZ_JAELUP010000003.1"/>
</dbReference>
<protein>
    <submittedName>
        <fullName evidence="2">N-acetylneuraminate synthase</fullName>
        <ecNumber evidence="2">2.5.1.56</ecNumber>
    </submittedName>
</protein>
<dbReference type="Pfam" id="PF03102">
    <property type="entry name" value="NeuB"/>
    <property type="match status" value="1"/>
</dbReference>
<dbReference type="NCBIfam" id="TIGR03569">
    <property type="entry name" value="NeuB_NnaB"/>
    <property type="match status" value="1"/>
</dbReference>
<dbReference type="PANTHER" id="PTHR42966:SF1">
    <property type="entry name" value="SIALIC ACID SYNTHASE"/>
    <property type="match status" value="1"/>
</dbReference>
<sequence>MKKGRVTIIAEIGVNHNGSLQLAKQLVEVAADAGADAVKLQTFRADRLVSRQAAKAEYQRQTTDAGETQYDMLRRLELSVIDHEALLRQCRELNIELLSTPFDLESADMLTRHLGLGAIKVSSGDATNAPLLVQLGRSGKPVLLSTGMCTLADVEEALSALAFGYTRPIASRPSRETFRHAYLSAVGRQALAERVTLLHATTEYPAPYDSINLQAMDTLSAAFGLPVGLSDHTEGIAVAIAAAARGAAVIEKHLTLDCGMEGPDHQASLAPAAFRELVRSVRQVEASLGSSLKIPAPQESENAKLVRRSLIAAQDIDEGEVLTEDHLAVKRPGGGLSPFAYWELLGTRSKRAYRKDELLE</sequence>
<comment type="caution">
    <text evidence="2">The sequence shown here is derived from an EMBL/GenBank/DDBJ whole genome shotgun (WGS) entry which is preliminary data.</text>
</comment>
<dbReference type="Pfam" id="PF08666">
    <property type="entry name" value="SAF"/>
    <property type="match status" value="1"/>
</dbReference>
<dbReference type="InterPro" id="IPR057736">
    <property type="entry name" value="SAF_PseI/NeuA/NeuB"/>
</dbReference>
<dbReference type="GO" id="GO:0047444">
    <property type="term" value="F:N-acylneuraminate-9-phosphate synthase activity"/>
    <property type="evidence" value="ECO:0007669"/>
    <property type="project" value="TreeGrafter"/>
</dbReference>
<dbReference type="InterPro" id="IPR036732">
    <property type="entry name" value="AFP_Neu5c_C_sf"/>
</dbReference>
<dbReference type="InterPro" id="IPR013974">
    <property type="entry name" value="SAF"/>
</dbReference>
<organism evidence="2 3">
    <name type="scientific">Paenibacillus roseus</name>
    <dbReference type="NCBI Taxonomy" id="2798579"/>
    <lineage>
        <taxon>Bacteria</taxon>
        <taxon>Bacillati</taxon>
        <taxon>Bacillota</taxon>
        <taxon>Bacilli</taxon>
        <taxon>Bacillales</taxon>
        <taxon>Paenibacillaceae</taxon>
        <taxon>Paenibacillus</taxon>
    </lineage>
</organism>
<feature type="domain" description="AFP-like" evidence="1">
    <location>
        <begin position="309"/>
        <end position="360"/>
    </location>
</feature>
<dbReference type="CDD" id="cd11615">
    <property type="entry name" value="SAF_NeuB_like"/>
    <property type="match status" value="1"/>
</dbReference>
<dbReference type="Proteomes" id="UP000640274">
    <property type="component" value="Unassembled WGS sequence"/>
</dbReference>
<dbReference type="EMBL" id="JAELUP010000003">
    <property type="protein sequence ID" value="MBJ6359976.1"/>
    <property type="molecule type" value="Genomic_DNA"/>
</dbReference>
<dbReference type="EC" id="2.5.1.56" evidence="2"/>
<evidence type="ECO:0000313" key="2">
    <source>
        <dbReference type="EMBL" id="MBJ6359976.1"/>
    </source>
</evidence>
<accession>A0A934J348</accession>
<proteinExistence type="predicted"/>
<dbReference type="AlphaFoldDB" id="A0A934J348"/>
<dbReference type="Gene3D" id="3.20.20.70">
    <property type="entry name" value="Aldolase class I"/>
    <property type="match status" value="1"/>
</dbReference>
<dbReference type="SUPFAM" id="SSF51569">
    <property type="entry name" value="Aldolase"/>
    <property type="match status" value="1"/>
</dbReference>
<name>A0A934J348_9BACL</name>
<dbReference type="PANTHER" id="PTHR42966">
    <property type="entry name" value="N-ACETYLNEURAMINATE SYNTHASE"/>
    <property type="match status" value="1"/>
</dbReference>
<dbReference type="GO" id="GO:0050462">
    <property type="term" value="F:N-acetylneuraminate synthase activity"/>
    <property type="evidence" value="ECO:0007669"/>
    <property type="project" value="UniProtKB-EC"/>
</dbReference>
<evidence type="ECO:0000259" key="1">
    <source>
        <dbReference type="PROSITE" id="PS50844"/>
    </source>
</evidence>
<reference evidence="2" key="1">
    <citation type="submission" date="2020-12" db="EMBL/GenBank/DDBJ databases">
        <authorList>
            <person name="Huq M.A."/>
        </authorList>
    </citation>
    <scope>NUCLEOTIDE SEQUENCE</scope>
    <source>
        <strain evidence="2">MAHUQ-46</strain>
    </source>
</reference>
<dbReference type="InterPro" id="IPR006190">
    <property type="entry name" value="SAF_AFP_Neu5Ac"/>
</dbReference>